<gene>
    <name evidence="2" type="ORF">W97_07328</name>
</gene>
<keyword evidence="3" id="KW-1185">Reference proteome</keyword>
<feature type="compositionally biased region" description="Basic residues" evidence="1">
    <location>
        <begin position="1"/>
        <end position="11"/>
    </location>
</feature>
<sequence>MSHHQSPRKPVARKELSRMQTIKEESRGAGSLSSSPVGSPSNQSFDLSYEEFIKQFELDIGGSDLNKHSSRMFKLRQSLLIAPAPVRDSASASAPIPAPISTVSGRLTISAPLPCFSQELGGRACVQQDDEWHWDRDTVLLVIDAEGMLAVLDALIRNETGEWAASTAKKRQMRQAWVLYLVVSKALKEIDGRAIRIRLLFHSLSSDCINHVRKSTKTLDKTSDKISKGLSRLMGKDAASDEVGDFVHKILRRMINIQRMKEEASRE</sequence>
<dbReference type="Proteomes" id="UP000016924">
    <property type="component" value="Unassembled WGS sequence"/>
</dbReference>
<feature type="compositionally biased region" description="Low complexity" evidence="1">
    <location>
        <begin position="30"/>
        <end position="42"/>
    </location>
</feature>
<reference evidence="3" key="1">
    <citation type="submission" date="2012-06" db="EMBL/GenBank/DDBJ databases">
        <title>The genome sequence of Coniosporium apollinis CBS 100218.</title>
        <authorList>
            <consortium name="The Broad Institute Genome Sequencing Platform"/>
            <person name="Cuomo C."/>
            <person name="Gorbushina A."/>
            <person name="Noack S."/>
            <person name="Walker B."/>
            <person name="Young S.K."/>
            <person name="Zeng Q."/>
            <person name="Gargeya S."/>
            <person name="Fitzgerald M."/>
            <person name="Haas B."/>
            <person name="Abouelleil A."/>
            <person name="Alvarado L."/>
            <person name="Arachchi H.M."/>
            <person name="Berlin A.M."/>
            <person name="Chapman S.B."/>
            <person name="Goldberg J."/>
            <person name="Griggs A."/>
            <person name="Gujja S."/>
            <person name="Hansen M."/>
            <person name="Howarth C."/>
            <person name="Imamovic A."/>
            <person name="Larimer J."/>
            <person name="McCowan C."/>
            <person name="Montmayeur A."/>
            <person name="Murphy C."/>
            <person name="Neiman D."/>
            <person name="Pearson M."/>
            <person name="Priest M."/>
            <person name="Roberts A."/>
            <person name="Saif S."/>
            <person name="Shea T."/>
            <person name="Sisk P."/>
            <person name="Sykes S."/>
            <person name="Wortman J."/>
            <person name="Nusbaum C."/>
            <person name="Birren B."/>
        </authorList>
    </citation>
    <scope>NUCLEOTIDE SEQUENCE [LARGE SCALE GENOMIC DNA]</scope>
    <source>
        <strain evidence="3">CBS 100218</strain>
    </source>
</reference>
<proteinExistence type="predicted"/>
<dbReference type="OrthoDB" id="414546at2759"/>
<feature type="compositionally biased region" description="Basic and acidic residues" evidence="1">
    <location>
        <begin position="12"/>
        <end position="27"/>
    </location>
</feature>
<organism evidence="2 3">
    <name type="scientific">Coniosporium apollinis (strain CBS 100218)</name>
    <name type="common">Rock-inhabiting black yeast</name>
    <dbReference type="NCBI Taxonomy" id="1168221"/>
    <lineage>
        <taxon>Eukaryota</taxon>
        <taxon>Fungi</taxon>
        <taxon>Dikarya</taxon>
        <taxon>Ascomycota</taxon>
        <taxon>Pezizomycotina</taxon>
        <taxon>Dothideomycetes</taxon>
        <taxon>Dothideomycetes incertae sedis</taxon>
        <taxon>Coniosporium</taxon>
    </lineage>
</organism>
<dbReference type="GeneID" id="19904639"/>
<name>R7Z2D4_CONA1</name>
<evidence type="ECO:0000313" key="2">
    <source>
        <dbReference type="EMBL" id="EON68179.1"/>
    </source>
</evidence>
<accession>R7Z2D4</accession>
<dbReference type="EMBL" id="JH767593">
    <property type="protein sequence ID" value="EON68179.1"/>
    <property type="molecule type" value="Genomic_DNA"/>
</dbReference>
<dbReference type="HOGENOM" id="CLU_1042119_0_0_1"/>
<dbReference type="AlphaFoldDB" id="R7Z2D4"/>
<evidence type="ECO:0000313" key="3">
    <source>
        <dbReference type="Proteomes" id="UP000016924"/>
    </source>
</evidence>
<evidence type="ECO:0000256" key="1">
    <source>
        <dbReference type="SAM" id="MobiDB-lite"/>
    </source>
</evidence>
<feature type="region of interest" description="Disordered" evidence="1">
    <location>
        <begin position="1"/>
        <end position="42"/>
    </location>
</feature>
<protein>
    <submittedName>
        <fullName evidence="2">Uncharacterized protein</fullName>
    </submittedName>
</protein>
<dbReference type="RefSeq" id="XP_007783496.1">
    <property type="nucleotide sequence ID" value="XM_007785306.1"/>
</dbReference>